<dbReference type="Proteomes" id="UP000095281">
    <property type="component" value="Unplaced"/>
</dbReference>
<dbReference type="AlphaFoldDB" id="A0A1I8BHP8"/>
<name>A0A1I8BHP8_MELHA</name>
<evidence type="ECO:0000256" key="1">
    <source>
        <dbReference type="SAM" id="MobiDB-lite"/>
    </source>
</evidence>
<keyword evidence="2" id="KW-1185">Reference proteome</keyword>
<feature type="compositionally biased region" description="Basic and acidic residues" evidence="1">
    <location>
        <begin position="73"/>
        <end position="83"/>
    </location>
</feature>
<feature type="region of interest" description="Disordered" evidence="1">
    <location>
        <begin position="50"/>
        <end position="84"/>
    </location>
</feature>
<protein>
    <submittedName>
        <fullName evidence="3">Uncharacterized protein</fullName>
    </submittedName>
</protein>
<organism evidence="2 3">
    <name type="scientific">Meloidogyne hapla</name>
    <name type="common">Root-knot nematode worm</name>
    <dbReference type="NCBI Taxonomy" id="6305"/>
    <lineage>
        <taxon>Eukaryota</taxon>
        <taxon>Metazoa</taxon>
        <taxon>Ecdysozoa</taxon>
        <taxon>Nematoda</taxon>
        <taxon>Chromadorea</taxon>
        <taxon>Rhabditida</taxon>
        <taxon>Tylenchina</taxon>
        <taxon>Tylenchomorpha</taxon>
        <taxon>Tylenchoidea</taxon>
        <taxon>Meloidogynidae</taxon>
        <taxon>Meloidogyninae</taxon>
        <taxon>Meloidogyne</taxon>
    </lineage>
</organism>
<reference evidence="3" key="1">
    <citation type="submission" date="2016-11" db="UniProtKB">
        <authorList>
            <consortium name="WormBaseParasite"/>
        </authorList>
    </citation>
    <scope>IDENTIFICATION</scope>
</reference>
<sequence length="101" mass="12275">MYGYKYPNWEPGMYYNTYQSSYPIRNPNQNYNYQQHHRRSLNNQNINYVPRQPRKNNYQCPENNNKTPPPLVKQKEVEKRKFDSSSLLNKTTISGDFFKLF</sequence>
<dbReference type="WBParaSite" id="MhA1_Contig2461.frz3.gene3">
    <property type="protein sequence ID" value="MhA1_Contig2461.frz3.gene3"/>
    <property type="gene ID" value="MhA1_Contig2461.frz3.gene3"/>
</dbReference>
<evidence type="ECO:0000313" key="2">
    <source>
        <dbReference type="Proteomes" id="UP000095281"/>
    </source>
</evidence>
<proteinExistence type="predicted"/>
<feature type="compositionally biased region" description="Polar residues" evidence="1">
    <location>
        <begin position="55"/>
        <end position="66"/>
    </location>
</feature>
<evidence type="ECO:0000313" key="3">
    <source>
        <dbReference type="WBParaSite" id="MhA1_Contig2461.frz3.gene3"/>
    </source>
</evidence>
<accession>A0A1I8BHP8</accession>